<dbReference type="InterPro" id="IPR002731">
    <property type="entry name" value="ATPase_BadF"/>
</dbReference>
<dbReference type="AlphaFoldDB" id="A0A0B7NYR1"/>
<dbReference type="InterPro" id="IPR052519">
    <property type="entry name" value="Euk-type_GlcNAc_Kinase"/>
</dbReference>
<dbReference type="EMBL" id="LM676386">
    <property type="protein sequence ID" value="CEP25773.1"/>
    <property type="molecule type" value="Genomic_DNA"/>
</dbReference>
<sequence>MVDPGDSEGTLLCLDAGQTITRTQFRRNGTVIGESEHAGVLTDRPLLPQLATAVRSGLHAADSTVDVAAIGVSGLVDNADASELLDMLAGTGIREVLLAHDSTTSYLGAIGDELGAVVAAGTGSVTLAVGATRTARVDGWGYLIGDAGSGFWIGRAALDRAMQAHDGRGAPTALTAVVRRDFDDLEEAYLELQADELKVSRIAGYAQSVAELAATDMVCRRISEEAADLLAHAVFAGLRRVGQAEREDPMVGAVGNAFRNTVLRDRFEQVLRDQLPKLRFVEGRGNGLDGCYRMTLVAPDSALRQRINRATASERPQD</sequence>
<accession>A0A0B7NYR1</accession>
<evidence type="ECO:0000259" key="1">
    <source>
        <dbReference type="Pfam" id="PF01869"/>
    </source>
</evidence>
<evidence type="ECO:0000313" key="2">
    <source>
        <dbReference type="EMBL" id="CEP25773.1"/>
    </source>
</evidence>
<keyword evidence="2" id="KW-0808">Transferase</keyword>
<gene>
    <name evidence="2" type="ORF">PFCIRM138_02290</name>
</gene>
<dbReference type="PANTHER" id="PTHR43190:SF3">
    <property type="entry name" value="N-ACETYL-D-GLUCOSAMINE KINASE"/>
    <property type="match status" value="1"/>
</dbReference>
<dbReference type="Gene3D" id="3.30.420.40">
    <property type="match status" value="2"/>
</dbReference>
<dbReference type="InterPro" id="IPR043129">
    <property type="entry name" value="ATPase_NBD"/>
</dbReference>
<protein>
    <submittedName>
        <fullName evidence="2">BadF/BadG/BcrA/BcrD ATPase family protein</fullName>
        <ecNumber evidence="2">2.7.1.59</ecNumber>
    </submittedName>
</protein>
<dbReference type="PANTHER" id="PTHR43190">
    <property type="entry name" value="N-ACETYL-D-GLUCOSAMINE KINASE"/>
    <property type="match status" value="1"/>
</dbReference>
<organism evidence="2">
    <name type="scientific">Propionibacterium freudenreichii subsp. freudenreichii</name>
    <dbReference type="NCBI Taxonomy" id="66712"/>
    <lineage>
        <taxon>Bacteria</taxon>
        <taxon>Bacillati</taxon>
        <taxon>Actinomycetota</taxon>
        <taxon>Actinomycetes</taxon>
        <taxon>Propionibacteriales</taxon>
        <taxon>Propionibacteriaceae</taxon>
        <taxon>Propionibacterium</taxon>
    </lineage>
</organism>
<name>A0A0B7NYR1_PROFF</name>
<dbReference type="EC" id="2.7.1.59" evidence="2"/>
<reference evidence="2" key="1">
    <citation type="submission" date="2014-08" db="EMBL/GenBank/DDBJ databases">
        <authorList>
            <person name="Falentin Helene"/>
        </authorList>
    </citation>
    <scope>NUCLEOTIDE SEQUENCE</scope>
</reference>
<dbReference type="Pfam" id="PF01869">
    <property type="entry name" value="BcrAD_BadFG"/>
    <property type="match status" value="1"/>
</dbReference>
<feature type="domain" description="ATPase BadF/BadG/BcrA/BcrD type" evidence="1">
    <location>
        <begin position="49"/>
        <end position="273"/>
    </location>
</feature>
<dbReference type="GO" id="GO:0045127">
    <property type="term" value="F:N-acetylglucosamine kinase activity"/>
    <property type="evidence" value="ECO:0007669"/>
    <property type="project" value="UniProtKB-EC"/>
</dbReference>
<proteinExistence type="predicted"/>
<dbReference type="SUPFAM" id="SSF53067">
    <property type="entry name" value="Actin-like ATPase domain"/>
    <property type="match status" value="1"/>
</dbReference>